<dbReference type="Gene3D" id="1.10.8.60">
    <property type="match status" value="1"/>
</dbReference>
<dbReference type="PROSITE" id="PS51902">
    <property type="entry name" value="CLPX_ZB"/>
    <property type="match status" value="1"/>
</dbReference>
<dbReference type="EMBL" id="FMAR01000011">
    <property type="protein sequence ID" value="SCC50167.1"/>
    <property type="molecule type" value="Genomic_DNA"/>
</dbReference>
<dbReference type="GO" id="GO:0051603">
    <property type="term" value="P:proteolysis involved in protein catabolic process"/>
    <property type="evidence" value="ECO:0007669"/>
    <property type="project" value="TreeGrafter"/>
</dbReference>
<dbReference type="SMART" id="SM00994">
    <property type="entry name" value="zf-C4_ClpX"/>
    <property type="match status" value="1"/>
</dbReference>
<dbReference type="GO" id="GO:0051301">
    <property type="term" value="P:cell division"/>
    <property type="evidence" value="ECO:0007669"/>
    <property type="project" value="TreeGrafter"/>
</dbReference>
<dbReference type="InterPro" id="IPR050052">
    <property type="entry name" value="ATP-dep_Clp_protease_ClpX"/>
</dbReference>
<comment type="similarity">
    <text evidence="6 7">Belongs to the ClpX chaperone family.</text>
</comment>
<feature type="domain" description="ClpX-type ZB" evidence="8">
    <location>
        <begin position="1"/>
        <end position="49"/>
    </location>
</feature>
<feature type="binding site" evidence="6 7">
    <location>
        <position position="11"/>
    </location>
    <ligand>
        <name>Zn(2+)</name>
        <dbReference type="ChEBI" id="CHEBI:29105"/>
    </ligand>
</feature>
<feature type="binding site" evidence="6 7">
    <location>
        <position position="30"/>
    </location>
    <ligand>
        <name>Zn(2+)</name>
        <dbReference type="ChEBI" id="CHEBI:29105"/>
    </ligand>
</feature>
<dbReference type="GO" id="GO:0008233">
    <property type="term" value="F:peptidase activity"/>
    <property type="evidence" value="ECO:0007669"/>
    <property type="project" value="UniProtKB-KW"/>
</dbReference>
<dbReference type="InterPro" id="IPR003593">
    <property type="entry name" value="AAA+_ATPase"/>
</dbReference>
<keyword evidence="4 6" id="KW-0067">ATP-binding</keyword>
<keyword evidence="5 6" id="KW-0143">Chaperone</keyword>
<dbReference type="FunFam" id="3.40.50.300:FF:000005">
    <property type="entry name" value="ATP-dependent Clp protease ATP-binding subunit ClpX"/>
    <property type="match status" value="1"/>
</dbReference>
<evidence type="ECO:0000256" key="7">
    <source>
        <dbReference type="PROSITE-ProRule" id="PRU01250"/>
    </source>
</evidence>
<keyword evidence="10" id="KW-1185">Reference proteome</keyword>
<organism evidence="9 10">
    <name type="scientific">Chitinophaga costaii</name>
    <dbReference type="NCBI Taxonomy" id="1335309"/>
    <lineage>
        <taxon>Bacteria</taxon>
        <taxon>Pseudomonadati</taxon>
        <taxon>Bacteroidota</taxon>
        <taxon>Chitinophagia</taxon>
        <taxon>Chitinophagales</taxon>
        <taxon>Chitinophagaceae</taxon>
        <taxon>Chitinophaga</taxon>
    </lineage>
</organism>
<dbReference type="NCBIfam" id="TIGR00382">
    <property type="entry name" value="clpX"/>
    <property type="match status" value="1"/>
</dbReference>
<dbReference type="GO" id="GO:0005524">
    <property type="term" value="F:ATP binding"/>
    <property type="evidence" value="ECO:0007669"/>
    <property type="project" value="UniProtKB-UniRule"/>
</dbReference>
<dbReference type="NCBIfam" id="NF003745">
    <property type="entry name" value="PRK05342.1"/>
    <property type="match status" value="1"/>
</dbReference>
<dbReference type="RefSeq" id="WP_089713675.1">
    <property type="nucleotide sequence ID" value="NZ_FMAR01000011.1"/>
</dbReference>
<dbReference type="InterPro" id="IPR025662">
    <property type="entry name" value="Sigma_54_int_dom_ATP-bd_1"/>
</dbReference>
<dbReference type="InterPro" id="IPR038366">
    <property type="entry name" value="Znf_CppX_C4_sf"/>
</dbReference>
<evidence type="ECO:0000256" key="2">
    <source>
        <dbReference type="ARBA" id="ARBA00022741"/>
    </source>
</evidence>
<dbReference type="GO" id="GO:0140662">
    <property type="term" value="F:ATP-dependent protein folding chaperone"/>
    <property type="evidence" value="ECO:0007669"/>
    <property type="project" value="InterPro"/>
</dbReference>
<dbReference type="SMART" id="SM01086">
    <property type="entry name" value="ClpB_D2-small"/>
    <property type="match status" value="1"/>
</dbReference>
<evidence type="ECO:0000256" key="4">
    <source>
        <dbReference type="ARBA" id="ARBA00022840"/>
    </source>
</evidence>
<evidence type="ECO:0000313" key="9">
    <source>
        <dbReference type="EMBL" id="SCC50167.1"/>
    </source>
</evidence>
<dbReference type="InterPro" id="IPR027417">
    <property type="entry name" value="P-loop_NTPase"/>
</dbReference>
<protein>
    <recommendedName>
        <fullName evidence="6">ATP-dependent Clp protease ATP-binding subunit ClpX</fullName>
    </recommendedName>
</protein>
<dbReference type="InterPro" id="IPR003959">
    <property type="entry name" value="ATPase_AAA_core"/>
</dbReference>
<keyword evidence="9" id="KW-0645">Protease</keyword>
<dbReference type="GO" id="GO:0009376">
    <property type="term" value="C:HslUV protease complex"/>
    <property type="evidence" value="ECO:0007669"/>
    <property type="project" value="TreeGrafter"/>
</dbReference>
<keyword evidence="2 6" id="KW-0547">Nucleotide-binding</keyword>
<sequence length="413" mass="46224">MKESKIHCSFCRRSKDDVQILIAGAEGHICENCVTNAQEIIEQELFQNANKKKEGPFHFVPKVSKPREIKTFLDEYVIGQDDAKKILAVAVYNHYKRLNQQVEEDEVEIEKSNIIMVGETGTGKTLLAKSIAKLLNVPFAIVDATVFTEAGYVGEDVESILTRLLQVCNYDVEAAERGIVYIDEIDKIARKSDNPSITRDVSGEGVQQGLLKLLEGTEVLVPPQGGRKHPEQKLIKINTSNILFICGGAFDGLDRIISRRVQTHSIGFNVNKEKEEENKKQILRYVNAQDLKSFGLIPELLGRLPVVTYLNSLDADALKAILTRPRNALVKQYQKLFKAEGIALTIADDAIEYIVEKAMEYKLGARGLRSICEIVMSDAMFELPSTNETVFHLDKAYAQQKLENSTLVKLKVA</sequence>
<dbReference type="InterPro" id="IPR010603">
    <property type="entry name" value="Znf_CppX_C4"/>
</dbReference>
<dbReference type="AlphaFoldDB" id="A0A1C4F2H1"/>
<dbReference type="STRING" id="1335309.GA0116948_11169"/>
<comment type="subunit">
    <text evidence="6">Component of the ClpX-ClpP complex. Forms a hexameric ring that, in the presence of ATP, binds to fourteen ClpP subunits assembled into a disk-like structure with a central cavity, resembling the structure of eukaryotic proteasomes.</text>
</comment>
<dbReference type="HAMAP" id="MF_00175">
    <property type="entry name" value="ClpX"/>
    <property type="match status" value="1"/>
</dbReference>
<evidence type="ECO:0000259" key="8">
    <source>
        <dbReference type="PROSITE" id="PS51902"/>
    </source>
</evidence>
<keyword evidence="1 6" id="KW-0479">Metal-binding</keyword>
<evidence type="ECO:0000256" key="1">
    <source>
        <dbReference type="ARBA" id="ARBA00022723"/>
    </source>
</evidence>
<keyword evidence="3 6" id="KW-0862">Zinc</keyword>
<keyword evidence="9" id="KW-0378">Hydrolase</keyword>
<dbReference type="FunFam" id="1.10.8.60:FF:000002">
    <property type="entry name" value="ATP-dependent Clp protease ATP-binding subunit ClpX"/>
    <property type="match status" value="1"/>
</dbReference>
<dbReference type="SUPFAM" id="SSF57716">
    <property type="entry name" value="Glucocorticoid receptor-like (DNA-binding domain)"/>
    <property type="match status" value="1"/>
</dbReference>
<dbReference type="GO" id="GO:0016887">
    <property type="term" value="F:ATP hydrolysis activity"/>
    <property type="evidence" value="ECO:0007669"/>
    <property type="project" value="InterPro"/>
</dbReference>
<dbReference type="InterPro" id="IPR046425">
    <property type="entry name" value="ClpX_bact"/>
</dbReference>
<dbReference type="InterPro" id="IPR059188">
    <property type="entry name" value="Znf_CLPX-like"/>
</dbReference>
<feature type="binding site" evidence="6 7">
    <location>
        <position position="33"/>
    </location>
    <ligand>
        <name>Zn(2+)</name>
        <dbReference type="ChEBI" id="CHEBI:29105"/>
    </ligand>
</feature>
<name>A0A1C4F2H1_9BACT</name>
<dbReference type="InterPro" id="IPR019489">
    <property type="entry name" value="Clp_ATPase_C"/>
</dbReference>
<proteinExistence type="inferred from homology"/>
<gene>
    <name evidence="6" type="primary">clpX</name>
    <name evidence="9" type="ORF">GA0116948_11169</name>
</gene>
<dbReference type="Pfam" id="PF10431">
    <property type="entry name" value="ClpB_D2-small"/>
    <property type="match status" value="1"/>
</dbReference>
<evidence type="ECO:0000256" key="6">
    <source>
        <dbReference type="HAMAP-Rule" id="MF_00175"/>
    </source>
</evidence>
<dbReference type="GO" id="GO:0046983">
    <property type="term" value="F:protein dimerization activity"/>
    <property type="evidence" value="ECO:0007669"/>
    <property type="project" value="UniProtKB-UniRule"/>
</dbReference>
<comment type="caution">
    <text evidence="6">Lacks conserved residue(s) required for the propagation of feature annotation.</text>
</comment>
<dbReference type="Pfam" id="PF07724">
    <property type="entry name" value="AAA_2"/>
    <property type="match status" value="1"/>
</dbReference>
<dbReference type="InterPro" id="IPR004487">
    <property type="entry name" value="Clp_protease_ATP-bd_su_ClpX"/>
</dbReference>
<evidence type="ECO:0000256" key="3">
    <source>
        <dbReference type="ARBA" id="ARBA00022833"/>
    </source>
</evidence>
<dbReference type="PANTHER" id="PTHR48102:SF7">
    <property type="entry name" value="ATP-DEPENDENT CLP PROTEASE ATP-BINDING SUBUNIT CLPX-LIKE, MITOCHONDRIAL"/>
    <property type="match status" value="1"/>
</dbReference>
<accession>A0A1C4F2H1</accession>
<dbReference type="SMART" id="SM00382">
    <property type="entry name" value="AAA"/>
    <property type="match status" value="1"/>
</dbReference>
<evidence type="ECO:0000256" key="5">
    <source>
        <dbReference type="ARBA" id="ARBA00023186"/>
    </source>
</evidence>
<comment type="function">
    <text evidence="6">ATP-dependent specificity component of the Clp protease. It directs the protease to specific substrates. Can perform chaperone functions in the absence of ClpP.</text>
</comment>
<dbReference type="GO" id="GO:0051082">
    <property type="term" value="F:unfolded protein binding"/>
    <property type="evidence" value="ECO:0007669"/>
    <property type="project" value="UniProtKB-UniRule"/>
</dbReference>
<dbReference type="Proteomes" id="UP000242818">
    <property type="component" value="Unassembled WGS sequence"/>
</dbReference>
<reference evidence="9 10" key="1">
    <citation type="submission" date="2016-08" db="EMBL/GenBank/DDBJ databases">
        <authorList>
            <person name="Seilhamer J.J."/>
        </authorList>
    </citation>
    <scope>NUCLEOTIDE SEQUENCE [LARGE SCALE GENOMIC DNA]</scope>
    <source>
        <strain evidence="9 10">A37T2</strain>
    </source>
</reference>
<evidence type="ECO:0000313" key="10">
    <source>
        <dbReference type="Proteomes" id="UP000242818"/>
    </source>
</evidence>
<feature type="binding site" evidence="6 7">
    <location>
        <position position="8"/>
    </location>
    <ligand>
        <name>Zn(2+)</name>
        <dbReference type="ChEBI" id="CHEBI:29105"/>
    </ligand>
</feature>
<dbReference type="Gene3D" id="3.40.50.300">
    <property type="entry name" value="P-loop containing nucleotide triphosphate hydrolases"/>
    <property type="match status" value="1"/>
</dbReference>
<dbReference type="CDD" id="cd19497">
    <property type="entry name" value="RecA-like_ClpX"/>
    <property type="match status" value="1"/>
</dbReference>
<dbReference type="SUPFAM" id="SSF52540">
    <property type="entry name" value="P-loop containing nucleoside triphosphate hydrolases"/>
    <property type="match status" value="1"/>
</dbReference>
<dbReference type="Gene3D" id="6.20.220.10">
    <property type="entry name" value="ClpX chaperone, C4-type zinc finger domain"/>
    <property type="match status" value="1"/>
</dbReference>
<dbReference type="PROSITE" id="PS00675">
    <property type="entry name" value="SIGMA54_INTERACT_1"/>
    <property type="match status" value="1"/>
</dbReference>
<dbReference type="OrthoDB" id="9804062at2"/>
<dbReference type="Pfam" id="PF06689">
    <property type="entry name" value="zf-C4_ClpX"/>
    <property type="match status" value="1"/>
</dbReference>
<dbReference type="GO" id="GO:0008270">
    <property type="term" value="F:zinc ion binding"/>
    <property type="evidence" value="ECO:0007669"/>
    <property type="project" value="UniProtKB-UniRule"/>
</dbReference>
<dbReference type="PANTHER" id="PTHR48102">
    <property type="entry name" value="ATP-DEPENDENT CLP PROTEASE ATP-BINDING SUBUNIT CLPX-LIKE, MITOCHONDRIAL-RELATED"/>
    <property type="match status" value="1"/>
</dbReference>